<accession>D9X740</accession>
<proteinExistence type="predicted"/>
<dbReference type="HOGENOM" id="CLU_2144534_0_0_11"/>
<dbReference type="Proteomes" id="UP000004184">
    <property type="component" value="Unassembled WGS sequence"/>
</dbReference>
<feature type="compositionally biased region" description="Pro residues" evidence="1">
    <location>
        <begin position="88"/>
        <end position="100"/>
    </location>
</feature>
<dbReference type="EMBL" id="GG657757">
    <property type="protein sequence ID" value="EFL34107.1"/>
    <property type="molecule type" value="Genomic_DNA"/>
</dbReference>
<feature type="compositionally biased region" description="Basic and acidic residues" evidence="1">
    <location>
        <begin position="1"/>
        <end position="15"/>
    </location>
</feature>
<evidence type="ECO:0000256" key="1">
    <source>
        <dbReference type="SAM" id="MobiDB-lite"/>
    </source>
</evidence>
<keyword evidence="3" id="KW-1185">Reference proteome</keyword>
<evidence type="ECO:0000313" key="2">
    <source>
        <dbReference type="EMBL" id="EFL34107.1"/>
    </source>
</evidence>
<protein>
    <submittedName>
        <fullName evidence="2">Predicted protein</fullName>
    </submittedName>
</protein>
<gene>
    <name evidence="2" type="ORF">SSQG_04625</name>
</gene>
<sequence>MAGCRWFRDPRRSDIQGELPGWPPARSTPRPTADHAARRTRRASAFGIPLIANLVADIEGASGSPFGSGPAIRQARGPRERGRRLPRPLGPPPAPSPGPLPSGIVLVEAAFR</sequence>
<organism evidence="2 3">
    <name type="scientific">Streptomyces viridochromogenes (strain DSM 40736 / JCM 4977 / BCRC 1201 / Tue 494)</name>
    <dbReference type="NCBI Taxonomy" id="591159"/>
    <lineage>
        <taxon>Bacteria</taxon>
        <taxon>Bacillati</taxon>
        <taxon>Actinomycetota</taxon>
        <taxon>Actinomycetes</taxon>
        <taxon>Kitasatosporales</taxon>
        <taxon>Streptomycetaceae</taxon>
        <taxon>Streptomyces</taxon>
    </lineage>
</organism>
<dbReference type="AlphaFoldDB" id="D9X740"/>
<evidence type="ECO:0000313" key="3">
    <source>
        <dbReference type="Proteomes" id="UP000004184"/>
    </source>
</evidence>
<feature type="region of interest" description="Disordered" evidence="1">
    <location>
        <begin position="1"/>
        <end position="41"/>
    </location>
</feature>
<reference evidence="3" key="1">
    <citation type="submission" date="2009-02" db="EMBL/GenBank/DDBJ databases">
        <title>Annotation of Streptomyces viridochromogenes strain DSM 40736.</title>
        <authorList>
            <consortium name="The Broad Institute Genome Sequencing Platform"/>
            <consortium name="Broad Institute Microbial Sequencing Center"/>
            <person name="Fischbach M."/>
            <person name="Godfrey P."/>
            <person name="Ward D."/>
            <person name="Young S."/>
            <person name="Zeng Q."/>
            <person name="Koehrsen M."/>
            <person name="Alvarado L."/>
            <person name="Berlin A.M."/>
            <person name="Bochicchio J."/>
            <person name="Borenstein D."/>
            <person name="Chapman S.B."/>
            <person name="Chen Z."/>
            <person name="Engels R."/>
            <person name="Freedman E."/>
            <person name="Gellesch M."/>
            <person name="Goldberg J."/>
            <person name="Griggs A."/>
            <person name="Gujja S."/>
            <person name="Heilman E.R."/>
            <person name="Heiman D.I."/>
            <person name="Hepburn T.A."/>
            <person name="Howarth C."/>
            <person name="Jen D."/>
            <person name="Larson L."/>
            <person name="Lewis B."/>
            <person name="Mehta T."/>
            <person name="Park D."/>
            <person name="Pearson M."/>
            <person name="Richards J."/>
            <person name="Roberts A."/>
            <person name="Saif S."/>
            <person name="Shea T.D."/>
            <person name="Shenoy N."/>
            <person name="Sisk P."/>
            <person name="Stolte C."/>
            <person name="Sykes S.N."/>
            <person name="Thomson T."/>
            <person name="Walk T."/>
            <person name="White J."/>
            <person name="Yandava C."/>
            <person name="Straight P."/>
            <person name="Clardy J."/>
            <person name="Hung D."/>
            <person name="Kolter R."/>
            <person name="Mekalanos J."/>
            <person name="Walker S."/>
            <person name="Walsh C.T."/>
            <person name="Wieland-Brown L.C."/>
            <person name="Haas B."/>
            <person name="Nusbaum C."/>
            <person name="Birren B."/>
        </authorList>
    </citation>
    <scope>NUCLEOTIDE SEQUENCE [LARGE SCALE GENOMIC DNA]</scope>
    <source>
        <strain evidence="3">DSM 40736 / JCM 4977 / BCRC 1201 / Tue 494</strain>
    </source>
</reference>
<dbReference type="STRING" id="591159.SSQG_04625"/>
<name>D9X740_STRVT</name>
<feature type="region of interest" description="Disordered" evidence="1">
    <location>
        <begin position="59"/>
        <end position="104"/>
    </location>
</feature>
<feature type="compositionally biased region" description="Low complexity" evidence="1">
    <location>
        <begin position="60"/>
        <end position="71"/>
    </location>
</feature>